<dbReference type="GeneID" id="16993769"/>
<reference evidence="2 3" key="2">
    <citation type="journal article" date="2007" name="BMC Biol.">
        <title>A 100%-complete sequence reveals unusually simple genomic features in the hot-spring red alga Cyanidioschyzon merolae.</title>
        <authorList>
            <person name="Nozaki H."/>
            <person name="Takano H."/>
            <person name="Misumi O."/>
            <person name="Terasawa K."/>
            <person name="Matsuzaki M."/>
            <person name="Maruyama S."/>
            <person name="Nishida K."/>
            <person name="Yagisawa F."/>
            <person name="Yoshida Y."/>
            <person name="Fujiwara T."/>
            <person name="Takio S."/>
            <person name="Tamura K."/>
            <person name="Chung S.J."/>
            <person name="Nakamura S."/>
            <person name="Kuroiwa H."/>
            <person name="Tanaka K."/>
            <person name="Sato N."/>
            <person name="Kuroiwa T."/>
        </authorList>
    </citation>
    <scope>NUCLEOTIDE SEQUENCE [LARGE SCALE GENOMIC DNA]</scope>
    <source>
        <strain evidence="2 3">10D</strain>
    </source>
</reference>
<gene>
    <name evidence="2" type="ORF">CYME_CMI152C</name>
</gene>
<keyword evidence="3" id="KW-1185">Reference proteome</keyword>
<keyword evidence="1" id="KW-0175">Coiled coil</keyword>
<dbReference type="EMBL" id="AP006491">
    <property type="protein sequence ID" value="BAM80034.1"/>
    <property type="molecule type" value="Genomic_DNA"/>
</dbReference>
<accession>M1V7R8</accession>
<dbReference type="HOGENOM" id="CLU_850892_0_0_1"/>
<dbReference type="Proteomes" id="UP000007014">
    <property type="component" value="Chromosome 9"/>
</dbReference>
<evidence type="ECO:0000313" key="2">
    <source>
        <dbReference type="EMBL" id="BAM80034.1"/>
    </source>
</evidence>
<name>M1V7R8_CYAM1</name>
<dbReference type="Gramene" id="CMI152CT">
    <property type="protein sequence ID" value="CMI152CT"/>
    <property type="gene ID" value="CMI152C"/>
</dbReference>
<dbReference type="RefSeq" id="XP_005536320.1">
    <property type="nucleotide sequence ID" value="XM_005536263.1"/>
</dbReference>
<dbReference type="PANTHER" id="PTHR35482">
    <property type="entry name" value="CYTOCHROME C OXIDASE SUBUNIT"/>
    <property type="match status" value="1"/>
</dbReference>
<dbReference type="KEGG" id="cme:CYME_CMI152C"/>
<evidence type="ECO:0000256" key="1">
    <source>
        <dbReference type="SAM" id="Coils"/>
    </source>
</evidence>
<evidence type="ECO:0000313" key="3">
    <source>
        <dbReference type="Proteomes" id="UP000007014"/>
    </source>
</evidence>
<feature type="coiled-coil region" evidence="1">
    <location>
        <begin position="143"/>
        <end position="177"/>
    </location>
</feature>
<sequence length="327" mass="36627">MRLRFSFNHASSCDRGGLYELPLEHEDPRLAPRRVCCRQPCLVFLSIISPKICKGAARGNPKRVPIRMKLFLSGPAMCSENNMEPEKLERAAPPDSVYKPRVSTWGVFPRPLDVSQTFGGGRSIPIGGVSVPDDAAQKREQRLRVLLERYRMKRNENAETEEERSALSAALESAERMLQAGKYESALEQLTAVRPLARVRGELGSRVLLQVALCQDALGSCEDARKLYGELQHSSEPNVRDAAKQLFYSFQAAKWLGVNGSVTDADESAEHRNTSLHIPPFADQASRYNLTFSRVPETRPRKVNRPGFWKRVRATLVHWLSGNGLST</sequence>
<reference evidence="2 3" key="1">
    <citation type="journal article" date="2004" name="Nature">
        <title>Genome sequence of the ultrasmall unicellular red alga Cyanidioschyzon merolae 10D.</title>
        <authorList>
            <person name="Matsuzaki M."/>
            <person name="Misumi O."/>
            <person name="Shin-i T."/>
            <person name="Maruyama S."/>
            <person name="Takahara M."/>
            <person name="Miyagishima S."/>
            <person name="Mori T."/>
            <person name="Nishida K."/>
            <person name="Yagisawa F."/>
            <person name="Nishida K."/>
            <person name="Yoshida Y."/>
            <person name="Nishimura Y."/>
            <person name="Nakao S."/>
            <person name="Kobayashi T."/>
            <person name="Momoyama Y."/>
            <person name="Higashiyama T."/>
            <person name="Minoda A."/>
            <person name="Sano M."/>
            <person name="Nomoto H."/>
            <person name="Oishi K."/>
            <person name="Hayashi H."/>
            <person name="Ohta F."/>
            <person name="Nishizaka S."/>
            <person name="Haga S."/>
            <person name="Miura S."/>
            <person name="Morishita T."/>
            <person name="Kabeya Y."/>
            <person name="Terasawa K."/>
            <person name="Suzuki Y."/>
            <person name="Ishii Y."/>
            <person name="Asakawa S."/>
            <person name="Takano H."/>
            <person name="Ohta N."/>
            <person name="Kuroiwa H."/>
            <person name="Tanaka K."/>
            <person name="Shimizu N."/>
            <person name="Sugano S."/>
            <person name="Sato N."/>
            <person name="Nozaki H."/>
            <person name="Ogasawara N."/>
            <person name="Kohara Y."/>
            <person name="Kuroiwa T."/>
        </authorList>
    </citation>
    <scope>NUCLEOTIDE SEQUENCE [LARGE SCALE GENOMIC DNA]</scope>
    <source>
        <strain evidence="2 3">10D</strain>
    </source>
</reference>
<dbReference type="eggNOG" id="ENOG502QT92">
    <property type="taxonomic scope" value="Eukaryota"/>
</dbReference>
<protein>
    <submittedName>
        <fullName evidence="2">Uncharacterized protein</fullName>
    </submittedName>
</protein>
<dbReference type="PANTHER" id="PTHR35482:SF1">
    <property type="entry name" value="CYTOCHROME C OXIDASE SUBUNIT"/>
    <property type="match status" value="1"/>
</dbReference>
<proteinExistence type="predicted"/>
<organism evidence="2 3">
    <name type="scientific">Cyanidioschyzon merolae (strain NIES-3377 / 10D)</name>
    <name type="common">Unicellular red alga</name>
    <dbReference type="NCBI Taxonomy" id="280699"/>
    <lineage>
        <taxon>Eukaryota</taxon>
        <taxon>Rhodophyta</taxon>
        <taxon>Bangiophyceae</taxon>
        <taxon>Cyanidiales</taxon>
        <taxon>Cyanidiaceae</taxon>
        <taxon>Cyanidioschyzon</taxon>
    </lineage>
</organism>
<dbReference type="OrthoDB" id="206869at2759"/>
<dbReference type="AlphaFoldDB" id="M1V7R8"/>